<name>A0ABW2X8W6_9ACTN</name>
<accession>A0ABW2X8W6</accession>
<proteinExistence type="predicted"/>
<comment type="caution">
    <text evidence="1">The sequence shown here is derived from an EMBL/GenBank/DDBJ whole genome shotgun (WGS) entry which is preliminary data.</text>
</comment>
<evidence type="ECO:0000313" key="1">
    <source>
        <dbReference type="EMBL" id="MFD0629202.1"/>
    </source>
</evidence>
<sequence length="60" mass="6675">MKSPCFHAEGDPTINIDVATTGLHDHIRLALYDDGEMEALLSPEAARALRDRLDEALRSR</sequence>
<keyword evidence="2" id="KW-1185">Reference proteome</keyword>
<dbReference type="Proteomes" id="UP001596915">
    <property type="component" value="Unassembled WGS sequence"/>
</dbReference>
<reference evidence="2" key="1">
    <citation type="journal article" date="2019" name="Int. J. Syst. Evol. Microbiol.">
        <title>The Global Catalogue of Microorganisms (GCM) 10K type strain sequencing project: providing services to taxonomists for standard genome sequencing and annotation.</title>
        <authorList>
            <consortium name="The Broad Institute Genomics Platform"/>
            <consortium name="The Broad Institute Genome Sequencing Center for Infectious Disease"/>
            <person name="Wu L."/>
            <person name="Ma J."/>
        </authorList>
    </citation>
    <scope>NUCLEOTIDE SEQUENCE [LARGE SCALE GENOMIC DNA]</scope>
    <source>
        <strain evidence="2">JCM 12607</strain>
    </source>
</reference>
<organism evidence="1 2">
    <name type="scientific">Streptomyces sanglieri</name>
    <dbReference type="NCBI Taxonomy" id="193460"/>
    <lineage>
        <taxon>Bacteria</taxon>
        <taxon>Bacillati</taxon>
        <taxon>Actinomycetota</taxon>
        <taxon>Actinomycetes</taxon>
        <taxon>Kitasatosporales</taxon>
        <taxon>Streptomycetaceae</taxon>
        <taxon>Streptomyces</taxon>
    </lineage>
</organism>
<gene>
    <name evidence="1" type="ORF">ACFQ2K_47890</name>
</gene>
<evidence type="ECO:0000313" key="2">
    <source>
        <dbReference type="Proteomes" id="UP001596915"/>
    </source>
</evidence>
<protein>
    <submittedName>
        <fullName evidence="1">Uncharacterized protein</fullName>
    </submittedName>
</protein>
<dbReference type="EMBL" id="JBHTGL010000008">
    <property type="protein sequence ID" value="MFD0629202.1"/>
    <property type="molecule type" value="Genomic_DNA"/>
</dbReference>